<dbReference type="InterPro" id="IPR036890">
    <property type="entry name" value="HATPase_C_sf"/>
</dbReference>
<keyword evidence="2" id="KW-0597">Phosphoprotein</keyword>
<keyword evidence="3 7" id="KW-0808">Transferase</keyword>
<dbReference type="RefSeq" id="WP_081331225.1">
    <property type="nucleotide sequence ID" value="NZ_MCGH01000002.1"/>
</dbReference>
<dbReference type="Pfam" id="PF06580">
    <property type="entry name" value="His_kinase"/>
    <property type="match status" value="1"/>
</dbReference>
<evidence type="ECO:0000256" key="5">
    <source>
        <dbReference type="SAM" id="Phobius"/>
    </source>
</evidence>
<dbReference type="EMBL" id="MCGH01000002">
    <property type="protein sequence ID" value="ODM07190.1"/>
    <property type="molecule type" value="Genomic_DNA"/>
</dbReference>
<accession>A0A1E3AEL9</accession>
<feature type="transmembrane region" description="Helical" evidence="5">
    <location>
        <begin position="34"/>
        <end position="57"/>
    </location>
</feature>
<dbReference type="InterPro" id="IPR050640">
    <property type="entry name" value="Bact_2-comp_sensor_kinase"/>
</dbReference>
<dbReference type="PANTHER" id="PTHR34220:SF7">
    <property type="entry name" value="SENSOR HISTIDINE KINASE YPDA"/>
    <property type="match status" value="1"/>
</dbReference>
<dbReference type="InterPro" id="IPR003660">
    <property type="entry name" value="HAMP_dom"/>
</dbReference>
<evidence type="ECO:0000256" key="2">
    <source>
        <dbReference type="ARBA" id="ARBA00022553"/>
    </source>
</evidence>
<dbReference type="Gene3D" id="6.10.340.10">
    <property type="match status" value="1"/>
</dbReference>
<dbReference type="InterPro" id="IPR010559">
    <property type="entry name" value="Sig_transdc_His_kin_internal"/>
</dbReference>
<name>A0A1E3AEL9_9FIRM</name>
<organism evidence="7 8">
    <name type="scientific">Eisenbergiella tayi</name>
    <dbReference type="NCBI Taxonomy" id="1432052"/>
    <lineage>
        <taxon>Bacteria</taxon>
        <taxon>Bacillati</taxon>
        <taxon>Bacillota</taxon>
        <taxon>Clostridia</taxon>
        <taxon>Lachnospirales</taxon>
        <taxon>Lachnospiraceae</taxon>
        <taxon>Eisenbergiella</taxon>
    </lineage>
</organism>
<keyword evidence="5" id="KW-0812">Transmembrane</keyword>
<evidence type="ECO:0000259" key="6">
    <source>
        <dbReference type="PROSITE" id="PS50885"/>
    </source>
</evidence>
<feature type="domain" description="HAMP" evidence="6">
    <location>
        <begin position="319"/>
        <end position="371"/>
    </location>
</feature>
<keyword evidence="5" id="KW-0472">Membrane</keyword>
<gene>
    <name evidence="7" type="primary">ypdA_21</name>
    <name evidence="7" type="ORF">BEI61_03080</name>
</gene>
<keyword evidence="4 7" id="KW-0418">Kinase</keyword>
<sequence length="609" mass="69515">MDKRTTNLFANVKQRLLAGPGKFLDNLPLARKLMLLYLCCVLLPLILTDSVIIYMTVRAEHNTSRHEMENIADAIKYSLSNRMDNAANLSLNIYSNKYINAFLEADYQSPLDYFERYQDFLKDSLYEASVVTSNYQIVMYTDNPGIVNGGSFWNLDTIKGEQWYRDFIDSGQEILAYPYYESSVTSSQRKISIIRRMDYYHKGSGPNLVKMDLDYSSMSQSIVNAKYSFLVYICDGDTILFSNDGHGGMGKPYETFTSDLLKKTGISKSMNVYGRVWNIYVLNRELSALALIKNNFQLLIFLLCLNLLLPALLMTGLNHSFTSRLMELGAAFEKGGIDELKALPAVRGKDEIGILMESYNLMAGRINDLIQTVYKDRLKEQEMDIARQKAELLALHSQINPHFLFNALESIRMHSLLKKELETAGMVERLALMERQYVDWGTDSISIHEEIQFVEAYLELQKYRFGNRLSYQIEVDDSCRGYCVPKLTLVTFAENACVHGLENKTAAGWIFVRCYCDEGILCMEVEDTGRGMSPDLVRDMQENMNNASMQLLKENRRVGIMNACLRLRMATGNQACFELESEKGSGTIITIKIPVEALHKKAWKQNENL</sequence>
<evidence type="ECO:0000256" key="3">
    <source>
        <dbReference type="ARBA" id="ARBA00022679"/>
    </source>
</evidence>
<proteinExistence type="predicted"/>
<dbReference type="SUPFAM" id="SSF55874">
    <property type="entry name" value="ATPase domain of HSP90 chaperone/DNA topoisomerase II/histidine kinase"/>
    <property type="match status" value="1"/>
</dbReference>
<dbReference type="InterPro" id="IPR003594">
    <property type="entry name" value="HATPase_dom"/>
</dbReference>
<protein>
    <submittedName>
        <fullName evidence="7">Sensor histidine kinase YpdA</fullName>
        <ecNumber evidence="7">2.7.13.3</ecNumber>
    </submittedName>
</protein>
<dbReference type="GO" id="GO:0016020">
    <property type="term" value="C:membrane"/>
    <property type="evidence" value="ECO:0007669"/>
    <property type="project" value="UniProtKB-SubCell"/>
</dbReference>
<dbReference type="PANTHER" id="PTHR34220">
    <property type="entry name" value="SENSOR HISTIDINE KINASE YPDA"/>
    <property type="match status" value="1"/>
</dbReference>
<comment type="caution">
    <text evidence="7">The sequence shown here is derived from an EMBL/GenBank/DDBJ whole genome shotgun (WGS) entry which is preliminary data.</text>
</comment>
<evidence type="ECO:0000256" key="4">
    <source>
        <dbReference type="ARBA" id="ARBA00022777"/>
    </source>
</evidence>
<dbReference type="CDD" id="cd06225">
    <property type="entry name" value="HAMP"/>
    <property type="match status" value="1"/>
</dbReference>
<dbReference type="Proteomes" id="UP000094067">
    <property type="component" value="Unassembled WGS sequence"/>
</dbReference>
<dbReference type="GO" id="GO:0000155">
    <property type="term" value="F:phosphorelay sensor kinase activity"/>
    <property type="evidence" value="ECO:0007669"/>
    <property type="project" value="InterPro"/>
</dbReference>
<evidence type="ECO:0000313" key="7">
    <source>
        <dbReference type="EMBL" id="ODM07190.1"/>
    </source>
</evidence>
<dbReference type="Gene3D" id="3.30.565.10">
    <property type="entry name" value="Histidine kinase-like ATPase, C-terminal domain"/>
    <property type="match status" value="1"/>
</dbReference>
<dbReference type="PROSITE" id="PS50885">
    <property type="entry name" value="HAMP"/>
    <property type="match status" value="1"/>
</dbReference>
<dbReference type="PATRIC" id="fig|1432052.4.peg.3431"/>
<evidence type="ECO:0000313" key="8">
    <source>
        <dbReference type="Proteomes" id="UP000094067"/>
    </source>
</evidence>
<reference evidence="7 8" key="1">
    <citation type="submission" date="2016-07" db="EMBL/GenBank/DDBJ databases">
        <title>Characterization of isolates of Eisenbergiella tayi derived from blood cultures, using whole genome sequencing.</title>
        <authorList>
            <person name="Burdz T."/>
            <person name="Wiebe D."/>
            <person name="Huynh C."/>
            <person name="Bernard K."/>
        </authorList>
    </citation>
    <scope>NUCLEOTIDE SEQUENCE [LARGE SCALE GENOMIC DNA]</scope>
    <source>
        <strain evidence="7 8">NML 110608</strain>
    </source>
</reference>
<dbReference type="Pfam" id="PF02518">
    <property type="entry name" value="HATPase_c"/>
    <property type="match status" value="1"/>
</dbReference>
<dbReference type="EC" id="2.7.13.3" evidence="7"/>
<dbReference type="AlphaFoldDB" id="A0A1E3AEL9"/>
<comment type="subcellular location">
    <subcellularLocation>
        <location evidence="1">Membrane</location>
    </subcellularLocation>
</comment>
<keyword evidence="5" id="KW-1133">Transmembrane helix</keyword>
<evidence type="ECO:0000256" key="1">
    <source>
        <dbReference type="ARBA" id="ARBA00004370"/>
    </source>
</evidence>
<feature type="transmembrane region" description="Helical" evidence="5">
    <location>
        <begin position="298"/>
        <end position="317"/>
    </location>
</feature>